<dbReference type="InterPro" id="IPR046341">
    <property type="entry name" value="SET_dom_sf"/>
</dbReference>
<proteinExistence type="predicted"/>
<evidence type="ECO:0008006" key="4">
    <source>
        <dbReference type="Google" id="ProtNLM"/>
    </source>
</evidence>
<name>A0A067MM80_BOTB1</name>
<evidence type="ECO:0000256" key="1">
    <source>
        <dbReference type="SAM" id="MobiDB-lite"/>
    </source>
</evidence>
<gene>
    <name evidence="2" type="ORF">BOTBODRAFT_186454</name>
</gene>
<dbReference type="Proteomes" id="UP000027195">
    <property type="component" value="Unassembled WGS sequence"/>
</dbReference>
<dbReference type="InterPro" id="IPR053185">
    <property type="entry name" value="SET_domain_protein"/>
</dbReference>
<dbReference type="CDD" id="cd20071">
    <property type="entry name" value="SET_SMYD"/>
    <property type="match status" value="1"/>
</dbReference>
<protein>
    <recommendedName>
        <fullName evidence="4">SET domain-containing protein</fullName>
    </recommendedName>
</protein>
<dbReference type="STRING" id="930990.A0A067MM80"/>
<reference evidence="3" key="1">
    <citation type="journal article" date="2014" name="Proc. Natl. Acad. Sci. U.S.A.">
        <title>Extensive sampling of basidiomycete genomes demonstrates inadequacy of the white-rot/brown-rot paradigm for wood decay fungi.</title>
        <authorList>
            <person name="Riley R."/>
            <person name="Salamov A.A."/>
            <person name="Brown D.W."/>
            <person name="Nagy L.G."/>
            <person name="Floudas D."/>
            <person name="Held B.W."/>
            <person name="Levasseur A."/>
            <person name="Lombard V."/>
            <person name="Morin E."/>
            <person name="Otillar R."/>
            <person name="Lindquist E.A."/>
            <person name="Sun H."/>
            <person name="LaButti K.M."/>
            <person name="Schmutz J."/>
            <person name="Jabbour D."/>
            <person name="Luo H."/>
            <person name="Baker S.E."/>
            <person name="Pisabarro A.G."/>
            <person name="Walton J.D."/>
            <person name="Blanchette R.A."/>
            <person name="Henrissat B."/>
            <person name="Martin F."/>
            <person name="Cullen D."/>
            <person name="Hibbett D.S."/>
            <person name="Grigoriev I.V."/>
        </authorList>
    </citation>
    <scope>NUCLEOTIDE SEQUENCE [LARGE SCALE GENOMIC DNA]</scope>
    <source>
        <strain evidence="3">FD-172 SS1</strain>
    </source>
</reference>
<feature type="compositionally biased region" description="Basic and acidic residues" evidence="1">
    <location>
        <begin position="43"/>
        <end position="55"/>
    </location>
</feature>
<dbReference type="SUPFAM" id="SSF82199">
    <property type="entry name" value="SET domain"/>
    <property type="match status" value="1"/>
</dbReference>
<keyword evidence="3" id="KW-1185">Reference proteome</keyword>
<feature type="compositionally biased region" description="Basic and acidic residues" evidence="1">
    <location>
        <begin position="505"/>
        <end position="522"/>
    </location>
</feature>
<feature type="region of interest" description="Disordered" evidence="1">
    <location>
        <begin position="504"/>
        <end position="533"/>
    </location>
</feature>
<dbReference type="PANTHER" id="PTHR47332:SF2">
    <property type="entry name" value="SET-6"/>
    <property type="match status" value="1"/>
</dbReference>
<evidence type="ECO:0000313" key="3">
    <source>
        <dbReference type="Proteomes" id="UP000027195"/>
    </source>
</evidence>
<dbReference type="Gene3D" id="2.170.270.10">
    <property type="entry name" value="SET domain"/>
    <property type="match status" value="1"/>
</dbReference>
<evidence type="ECO:0000313" key="2">
    <source>
        <dbReference type="EMBL" id="KDQ16838.1"/>
    </source>
</evidence>
<feature type="region of interest" description="Disordered" evidence="1">
    <location>
        <begin position="41"/>
        <end position="60"/>
    </location>
</feature>
<dbReference type="InParanoid" id="A0A067MM80"/>
<dbReference type="OrthoDB" id="5945798at2759"/>
<dbReference type="PANTHER" id="PTHR47332">
    <property type="entry name" value="SET DOMAIN-CONTAINING PROTEIN 5"/>
    <property type="match status" value="1"/>
</dbReference>
<organism evidence="2 3">
    <name type="scientific">Botryobasidium botryosum (strain FD-172 SS1)</name>
    <dbReference type="NCBI Taxonomy" id="930990"/>
    <lineage>
        <taxon>Eukaryota</taxon>
        <taxon>Fungi</taxon>
        <taxon>Dikarya</taxon>
        <taxon>Basidiomycota</taxon>
        <taxon>Agaricomycotina</taxon>
        <taxon>Agaricomycetes</taxon>
        <taxon>Cantharellales</taxon>
        <taxon>Botryobasidiaceae</taxon>
        <taxon>Botryobasidium</taxon>
    </lineage>
</organism>
<dbReference type="EMBL" id="KL198026">
    <property type="protein sequence ID" value="KDQ16838.1"/>
    <property type="molecule type" value="Genomic_DNA"/>
</dbReference>
<accession>A0A067MM80</accession>
<dbReference type="HOGENOM" id="CLU_028281_2_1_1"/>
<sequence>MKRPISEGGGQTLFFQPSSRFAISTRDSFVKRGFLLGKSLTGRSRDREEPRRAAKEAPPSVVLEDAPSSWVVPTTLGAAKNLVVDIPATDGQPATTIPLQEYYAKIHGKDPSSVGWDSPPGVIIRDAADLALPLASAQSSATTSPFVSTAGASGPTHFLITYTVLPPITSFHSPGEKVEGCTVCILYPNVKELILAIPSFPARLAHHPSKRTYGIARDPGGGQGSFARHAAYSQGDLTICERPWFIMPQVLLVDQRDSFITILLNKLPPNIRSGFYDLANCKGDAYPKEWGIIDTNALGVGALPGNDGTYIGVTGAISRINHRYIQQHFSSVLLSLTITPSDSCTPNAAYRFDLDSFSFQVHAIAPITRLEQINISYIPLSYDRATRRKLLQEKYGFKCQCPACSLSDDASRQDDLDRARVADLHAELTVGLEGWFRGRGTLTGESILAQGRALLDLVENKLRVPYGPVLYNTLRAMSVVHLALGNRVASVEWAARCARMSFGREGSDAPKERWEEWSKRPESAPFWKMKAKN</sequence>
<dbReference type="AlphaFoldDB" id="A0A067MM80"/>